<name>A0A443S116_9ACAR</name>
<feature type="domain" description="Peptidase M12A" evidence="5">
    <location>
        <begin position="67"/>
        <end position="131"/>
    </location>
</feature>
<dbReference type="OrthoDB" id="6433317at2759"/>
<dbReference type="PANTHER" id="PTHR10127:SF883">
    <property type="entry name" value="ZINC METALLOPROTEINASE NAS-8"/>
    <property type="match status" value="1"/>
</dbReference>
<evidence type="ECO:0000259" key="5">
    <source>
        <dbReference type="PROSITE" id="PS51864"/>
    </source>
</evidence>
<feature type="compositionally biased region" description="Basic and acidic residues" evidence="3">
    <location>
        <begin position="46"/>
        <end position="59"/>
    </location>
</feature>
<evidence type="ECO:0000256" key="2">
    <source>
        <dbReference type="PROSITE-ProRule" id="PRU01211"/>
    </source>
</evidence>
<gene>
    <name evidence="6" type="ORF">B4U80_04114</name>
</gene>
<dbReference type="Proteomes" id="UP000288716">
    <property type="component" value="Unassembled WGS sequence"/>
</dbReference>
<feature type="chain" id="PRO_5019106360" evidence="4">
    <location>
        <begin position="20"/>
        <end position="131"/>
    </location>
</feature>
<organism evidence="6 7">
    <name type="scientific">Leptotrombidium deliense</name>
    <dbReference type="NCBI Taxonomy" id="299467"/>
    <lineage>
        <taxon>Eukaryota</taxon>
        <taxon>Metazoa</taxon>
        <taxon>Ecdysozoa</taxon>
        <taxon>Arthropoda</taxon>
        <taxon>Chelicerata</taxon>
        <taxon>Arachnida</taxon>
        <taxon>Acari</taxon>
        <taxon>Acariformes</taxon>
        <taxon>Trombidiformes</taxon>
        <taxon>Prostigmata</taxon>
        <taxon>Anystina</taxon>
        <taxon>Parasitengona</taxon>
        <taxon>Trombiculoidea</taxon>
        <taxon>Trombiculidae</taxon>
        <taxon>Leptotrombidium</taxon>
    </lineage>
</organism>
<evidence type="ECO:0000313" key="6">
    <source>
        <dbReference type="EMBL" id="RWS21238.1"/>
    </source>
</evidence>
<evidence type="ECO:0000256" key="3">
    <source>
        <dbReference type="SAM" id="MobiDB-lite"/>
    </source>
</evidence>
<feature type="region of interest" description="Disordered" evidence="3">
    <location>
        <begin position="46"/>
        <end position="71"/>
    </location>
</feature>
<evidence type="ECO:0000256" key="4">
    <source>
        <dbReference type="SAM" id="SignalP"/>
    </source>
</evidence>
<dbReference type="GO" id="GO:0004222">
    <property type="term" value="F:metalloendopeptidase activity"/>
    <property type="evidence" value="ECO:0007669"/>
    <property type="project" value="InterPro"/>
</dbReference>
<protein>
    <submittedName>
        <fullName evidence="6">NAS-15 protein-like protein</fullName>
    </submittedName>
</protein>
<reference evidence="6 7" key="1">
    <citation type="journal article" date="2018" name="Gigascience">
        <title>Genomes of trombidid mites reveal novel predicted allergens and laterally-transferred genes associated with secondary metabolism.</title>
        <authorList>
            <person name="Dong X."/>
            <person name="Chaisiri K."/>
            <person name="Xia D."/>
            <person name="Armstrong S.D."/>
            <person name="Fang Y."/>
            <person name="Donnelly M.J."/>
            <person name="Kadowaki T."/>
            <person name="McGarry J.W."/>
            <person name="Darby A.C."/>
            <person name="Makepeace B.L."/>
        </authorList>
    </citation>
    <scope>NUCLEOTIDE SEQUENCE [LARGE SCALE GENOMIC DNA]</scope>
    <source>
        <strain evidence="6">UoL-UT</strain>
    </source>
</reference>
<keyword evidence="4" id="KW-0732">Signal</keyword>
<proteinExistence type="predicted"/>
<evidence type="ECO:0000313" key="7">
    <source>
        <dbReference type="Proteomes" id="UP000288716"/>
    </source>
</evidence>
<dbReference type="SUPFAM" id="SSF55486">
    <property type="entry name" value="Metalloproteases ('zincins'), catalytic domain"/>
    <property type="match status" value="1"/>
</dbReference>
<dbReference type="Gene3D" id="3.40.390.10">
    <property type="entry name" value="Collagenase (Catalytic Domain)"/>
    <property type="match status" value="1"/>
</dbReference>
<dbReference type="Pfam" id="PF01400">
    <property type="entry name" value="Astacin"/>
    <property type="match status" value="1"/>
</dbReference>
<dbReference type="GO" id="GO:0006508">
    <property type="term" value="P:proteolysis"/>
    <property type="evidence" value="ECO:0007669"/>
    <property type="project" value="InterPro"/>
</dbReference>
<keyword evidence="7" id="KW-1185">Reference proteome</keyword>
<feature type="signal peptide" evidence="4">
    <location>
        <begin position="1"/>
        <end position="19"/>
    </location>
</feature>
<dbReference type="InterPro" id="IPR001506">
    <property type="entry name" value="Peptidase_M12A"/>
</dbReference>
<dbReference type="AlphaFoldDB" id="A0A443S116"/>
<comment type="cofactor">
    <cofactor evidence="1">
        <name>Zn(2+)</name>
        <dbReference type="ChEBI" id="CHEBI:29105"/>
    </cofactor>
</comment>
<dbReference type="PANTHER" id="PTHR10127">
    <property type="entry name" value="DISCOIDIN, CUB, EGF, LAMININ , AND ZINC METALLOPROTEASE DOMAIN CONTAINING"/>
    <property type="match status" value="1"/>
</dbReference>
<comment type="caution">
    <text evidence="6">The sequence shown here is derived from an EMBL/GenBank/DDBJ whole genome shotgun (WGS) entry which is preliminary data.</text>
</comment>
<dbReference type="PROSITE" id="PS51864">
    <property type="entry name" value="ASTACIN"/>
    <property type="match status" value="1"/>
</dbReference>
<sequence>MTFLIIILNVLLLNSLSNANPVGGQEGLTDEDFKNAETLPEEYKRQPKGKWNIDNHGDGEDGQEAYNVPRDPYRKWPGARVPYVVDGRYTSTERAIIAQAITNIQAVSCVRFVPRTSEVDYIYITPDYENG</sequence>
<dbReference type="VEuPathDB" id="VectorBase:LDEU010802"/>
<evidence type="ECO:0000256" key="1">
    <source>
        <dbReference type="ARBA" id="ARBA00001947"/>
    </source>
</evidence>
<dbReference type="EMBL" id="NCKV01013092">
    <property type="protein sequence ID" value="RWS21238.1"/>
    <property type="molecule type" value="Genomic_DNA"/>
</dbReference>
<accession>A0A443S116</accession>
<dbReference type="InterPro" id="IPR024079">
    <property type="entry name" value="MetalloPept_cat_dom_sf"/>
</dbReference>
<comment type="caution">
    <text evidence="2">Lacks conserved residue(s) required for the propagation of feature annotation.</text>
</comment>